<feature type="binding site" evidence="7">
    <location>
        <position position="161"/>
    </location>
    <ligand>
        <name>3-phosphoshikimate</name>
        <dbReference type="ChEBI" id="CHEBI:145989"/>
    </ligand>
</feature>
<dbReference type="EMBL" id="CP000527">
    <property type="protein sequence ID" value="ABM29490.1"/>
    <property type="molecule type" value="Genomic_DNA"/>
</dbReference>
<dbReference type="PANTHER" id="PTHR21090">
    <property type="entry name" value="AROM/DEHYDROQUINATE SYNTHASE"/>
    <property type="match status" value="1"/>
</dbReference>
<dbReference type="SUPFAM" id="SSF55205">
    <property type="entry name" value="EPT/RTPC-like"/>
    <property type="match status" value="1"/>
</dbReference>
<feature type="binding site" evidence="7">
    <location>
        <position position="189"/>
    </location>
    <ligand>
        <name>3-phosphoshikimate</name>
        <dbReference type="ChEBI" id="CHEBI:145989"/>
    </ligand>
</feature>
<evidence type="ECO:0000256" key="1">
    <source>
        <dbReference type="ARBA" id="ARBA00004811"/>
    </source>
</evidence>
<keyword evidence="5 7" id="KW-0057">Aromatic amino acid biosynthesis</keyword>
<feature type="binding site" evidence="7">
    <location>
        <position position="12"/>
    </location>
    <ligand>
        <name>3-phosphoshikimate</name>
        <dbReference type="ChEBI" id="CHEBI:145989"/>
    </ligand>
</feature>
<dbReference type="GO" id="GO:0003866">
    <property type="term" value="F:3-phosphoshikimate 1-carboxyvinyltransferase activity"/>
    <property type="evidence" value="ECO:0007669"/>
    <property type="project" value="UniProtKB-UniRule"/>
</dbReference>
<feature type="binding site" evidence="7">
    <location>
        <position position="356"/>
    </location>
    <ligand>
        <name>phosphoenolpyruvate</name>
        <dbReference type="ChEBI" id="CHEBI:58702"/>
    </ligand>
</feature>
<dbReference type="UniPathway" id="UPA00053">
    <property type="reaction ID" value="UER00089"/>
</dbReference>
<feature type="binding site" evidence="7">
    <location>
        <position position="115"/>
    </location>
    <ligand>
        <name>phosphoenolpyruvate</name>
        <dbReference type="ChEBI" id="CHEBI:58702"/>
    </ligand>
</feature>
<sequence length="439" mass="46137">MEPVVVTAPPSKSLSHRALIGAALAAGESTVEHVLESRDLTCTADILRAAGAHIERCAPGSYLVRGVAGTPAGGFEAPVSCDVHESGTTCRLLTAVLAAGMGRFRIHGAPRMHERPIGELTDALASLGVQIAFEARAGFPPLVIDAAGMRGGEVSIGMDESSQYLSGLLLAAPLTQGMTVNVAGTSVVSWPYVGLTLQTLEDFGIDFTVETRDAVDAPWGAVDWRSLHEAVPGLVRFRVRPGMYRAGSYRVEGDWSGASYFLAAGAVGPRPVRVEGLRVDSLQGDRALLDILTAMGADIRPGEGHVVVHPAPLHGVEVDMGHCPDLVPTVAAVAAFATGRTVVRNVAHLRIKESDRIAAPVGELRRAGVNAEERADGLVVQGGALATEPGTLFSAHGDHRMAMSLALLGLGGVDVRLDDPSCVSKSFPHFWELWEKVRA</sequence>
<comment type="function">
    <text evidence="7">Catalyzes the transfer of the enolpyruvyl moiety of phosphoenolpyruvate (PEP) to the 5-hydroxyl of shikimate-3-phosphate (S3P) to produce enolpyruvyl shikimate-3-phosphate and inorganic phosphate.</text>
</comment>
<dbReference type="PIRSF" id="PIRSF000505">
    <property type="entry name" value="EPSPS"/>
    <property type="match status" value="1"/>
</dbReference>
<keyword evidence="3 7" id="KW-0028">Amino-acid biosynthesis</keyword>
<feature type="active site" description="Proton acceptor" evidence="7">
    <location>
        <position position="325"/>
    </location>
</feature>
<dbReference type="Proteomes" id="UP000009173">
    <property type="component" value="Chromosome"/>
</dbReference>
<feature type="binding site" evidence="7">
    <location>
        <position position="162"/>
    </location>
    <ligand>
        <name>3-phosphoshikimate</name>
        <dbReference type="ChEBI" id="CHEBI:145989"/>
    </ligand>
</feature>
<comment type="pathway">
    <text evidence="1 7">Metabolic intermediate biosynthesis; chorismate biosynthesis; chorismate from D-erythrose 4-phosphate and phosphoenolpyruvate: step 6/7.</text>
</comment>
<comment type="caution">
    <text evidence="7">Lacks conserved residue(s) required for the propagation of feature annotation.</text>
</comment>
<evidence type="ECO:0000256" key="4">
    <source>
        <dbReference type="ARBA" id="ARBA00022679"/>
    </source>
</evidence>
<dbReference type="NCBIfam" id="TIGR01356">
    <property type="entry name" value="aroA"/>
    <property type="match status" value="1"/>
</dbReference>
<dbReference type="InterPro" id="IPR006264">
    <property type="entry name" value="EPSP_synthase"/>
</dbReference>
<feature type="binding site" evidence="7">
    <location>
        <position position="12"/>
    </location>
    <ligand>
        <name>phosphoenolpyruvate</name>
        <dbReference type="ChEBI" id="CHEBI:58702"/>
    </ligand>
</feature>
<protein>
    <recommendedName>
        <fullName evidence="7">3-phosphoshikimate 1-carboxyvinyltransferase</fullName>
        <ecNumber evidence="7">2.5.1.19</ecNumber>
    </recommendedName>
    <alternativeName>
        <fullName evidence="7">5-enolpyruvylshikimate-3-phosphate synthase</fullName>
        <shortName evidence="7">EPSP synthase</shortName>
        <shortName evidence="7">EPSPS</shortName>
    </alternativeName>
</protein>
<dbReference type="GO" id="GO:0009073">
    <property type="term" value="P:aromatic amino acid family biosynthetic process"/>
    <property type="evidence" value="ECO:0007669"/>
    <property type="project" value="UniProtKB-KW"/>
</dbReference>
<accession>A0A0H3AB08</accession>
<keyword evidence="7" id="KW-0963">Cytoplasm</keyword>
<dbReference type="InterPro" id="IPR036968">
    <property type="entry name" value="Enolpyruvate_Tfrase_sf"/>
</dbReference>
<keyword evidence="4 7" id="KW-0808">Transferase</keyword>
<dbReference type="Pfam" id="PF00275">
    <property type="entry name" value="EPSP_synthase"/>
    <property type="match status" value="2"/>
</dbReference>
<feature type="binding site" evidence="7">
    <location>
        <position position="17"/>
    </location>
    <ligand>
        <name>3-phosphoshikimate</name>
        <dbReference type="ChEBI" id="CHEBI:145989"/>
    </ligand>
</feature>
<feature type="binding site" evidence="7">
    <location>
        <position position="13"/>
    </location>
    <ligand>
        <name>3-phosphoshikimate</name>
        <dbReference type="ChEBI" id="CHEBI:145989"/>
    </ligand>
</feature>
<evidence type="ECO:0000256" key="6">
    <source>
        <dbReference type="ARBA" id="ARBA00044633"/>
    </source>
</evidence>
<dbReference type="InterPro" id="IPR013792">
    <property type="entry name" value="RNA3'P_cycl/enolpyr_Trfase_a/b"/>
</dbReference>
<dbReference type="Gene3D" id="3.65.10.10">
    <property type="entry name" value="Enolpyruvate transferase domain"/>
    <property type="match status" value="2"/>
</dbReference>
<dbReference type="PANTHER" id="PTHR21090:SF5">
    <property type="entry name" value="PENTAFUNCTIONAL AROM POLYPEPTIDE"/>
    <property type="match status" value="1"/>
</dbReference>
<dbReference type="RefSeq" id="WP_011792877.1">
    <property type="nucleotide sequence ID" value="NC_008751.1"/>
</dbReference>
<comment type="subunit">
    <text evidence="7">Monomer.</text>
</comment>
<evidence type="ECO:0000256" key="7">
    <source>
        <dbReference type="HAMAP-Rule" id="MF_00210"/>
    </source>
</evidence>
<evidence type="ECO:0000256" key="5">
    <source>
        <dbReference type="ARBA" id="ARBA00023141"/>
    </source>
</evidence>
<evidence type="ECO:0000313" key="9">
    <source>
        <dbReference type="EMBL" id="ABM29490.1"/>
    </source>
</evidence>
<dbReference type="AlphaFoldDB" id="A0A0H3AB08"/>
<proteinExistence type="inferred from homology"/>
<organism evidence="9 10">
    <name type="scientific">Nitratidesulfovibrio vulgaris (strain DP4)</name>
    <name type="common">Desulfovibrio vulgaris</name>
    <dbReference type="NCBI Taxonomy" id="391774"/>
    <lineage>
        <taxon>Bacteria</taxon>
        <taxon>Pseudomonadati</taxon>
        <taxon>Thermodesulfobacteriota</taxon>
        <taxon>Desulfovibrionia</taxon>
        <taxon>Desulfovibrionales</taxon>
        <taxon>Desulfovibrionaceae</taxon>
        <taxon>Nitratidesulfovibrio</taxon>
    </lineage>
</organism>
<feature type="binding site" evidence="7">
    <location>
        <position position="163"/>
    </location>
    <ligand>
        <name>phosphoenolpyruvate</name>
        <dbReference type="ChEBI" id="CHEBI:58702"/>
    </ligand>
</feature>
<dbReference type="CDD" id="cd01556">
    <property type="entry name" value="EPSP_synthase"/>
    <property type="match status" value="1"/>
</dbReference>
<dbReference type="GO" id="GO:0009423">
    <property type="term" value="P:chorismate biosynthetic process"/>
    <property type="evidence" value="ECO:0007669"/>
    <property type="project" value="UniProtKB-UniRule"/>
</dbReference>
<dbReference type="HAMAP" id="MF_00210">
    <property type="entry name" value="EPSP_synth"/>
    <property type="match status" value="1"/>
</dbReference>
<feature type="binding site" evidence="7">
    <location>
        <position position="325"/>
    </location>
    <ligand>
        <name>3-phosphoshikimate</name>
        <dbReference type="ChEBI" id="CHEBI:145989"/>
    </ligand>
</feature>
<comment type="catalytic activity">
    <reaction evidence="6">
        <text>3-phosphoshikimate + phosphoenolpyruvate = 5-O-(1-carboxyvinyl)-3-phosphoshikimate + phosphate</text>
        <dbReference type="Rhea" id="RHEA:21256"/>
        <dbReference type="ChEBI" id="CHEBI:43474"/>
        <dbReference type="ChEBI" id="CHEBI:57701"/>
        <dbReference type="ChEBI" id="CHEBI:58702"/>
        <dbReference type="ChEBI" id="CHEBI:145989"/>
        <dbReference type="EC" id="2.5.1.19"/>
    </reaction>
    <physiologicalReaction direction="left-to-right" evidence="6">
        <dbReference type="Rhea" id="RHEA:21257"/>
    </physiologicalReaction>
</comment>
<reference evidence="10" key="1">
    <citation type="journal article" date="2009" name="Environ. Microbiol.">
        <title>Contribution of mobile genetic elements to Desulfovibrio vulgaris genome plasticity.</title>
        <authorList>
            <person name="Walker C.B."/>
            <person name="Stolyar S."/>
            <person name="Chivian D."/>
            <person name="Pinel N."/>
            <person name="Gabster J.A."/>
            <person name="Dehal P.S."/>
            <person name="He Z."/>
            <person name="Yang Z.K."/>
            <person name="Yen H.C."/>
            <person name="Zhou J."/>
            <person name="Wall J.D."/>
            <person name="Hazen T.C."/>
            <person name="Arkin A.P."/>
            <person name="Stahl D.A."/>
        </authorList>
    </citation>
    <scope>NUCLEOTIDE SEQUENCE [LARGE SCALE GENOMIC DNA]</scope>
    <source>
        <strain evidence="10">DP4</strain>
    </source>
</reference>
<feature type="domain" description="Enolpyruvate transferase" evidence="8">
    <location>
        <begin position="6"/>
        <end position="211"/>
    </location>
</feature>
<name>A0A0H3AB08_NITV4</name>
<feature type="binding site" evidence="7">
    <location>
        <position position="425"/>
    </location>
    <ligand>
        <name>phosphoenolpyruvate</name>
        <dbReference type="ChEBI" id="CHEBI:58702"/>
    </ligand>
</feature>
<feature type="binding site" evidence="7">
    <location>
        <position position="163"/>
    </location>
    <ligand>
        <name>3-phosphoshikimate</name>
        <dbReference type="ChEBI" id="CHEBI:145989"/>
    </ligand>
</feature>
<evidence type="ECO:0000256" key="2">
    <source>
        <dbReference type="ARBA" id="ARBA00009948"/>
    </source>
</evidence>
<comment type="similarity">
    <text evidence="2 7">Belongs to the EPSP synthase family.</text>
</comment>
<feature type="binding site" evidence="7">
    <location>
        <position position="352"/>
    </location>
    <ligand>
        <name>3-phosphoshikimate</name>
        <dbReference type="ChEBI" id="CHEBI:145989"/>
    </ligand>
</feature>
<dbReference type="InterPro" id="IPR001986">
    <property type="entry name" value="Enolpyruvate_Tfrase_dom"/>
</dbReference>
<feature type="domain" description="Enolpyruvate transferase" evidence="8">
    <location>
        <begin position="236"/>
        <end position="432"/>
    </location>
</feature>
<dbReference type="GO" id="GO:0005737">
    <property type="term" value="C:cytoplasm"/>
    <property type="evidence" value="ECO:0007669"/>
    <property type="project" value="UniProtKB-SubCell"/>
</dbReference>
<evidence type="ECO:0000256" key="3">
    <source>
        <dbReference type="ARBA" id="ARBA00022605"/>
    </source>
</evidence>
<feature type="binding site" evidence="7">
    <location>
        <position position="400"/>
    </location>
    <ligand>
        <name>phosphoenolpyruvate</name>
        <dbReference type="ChEBI" id="CHEBI:58702"/>
    </ligand>
</feature>
<dbReference type="GO" id="GO:0008652">
    <property type="term" value="P:amino acid biosynthetic process"/>
    <property type="evidence" value="ECO:0007669"/>
    <property type="project" value="UniProtKB-KW"/>
</dbReference>
<feature type="binding site" evidence="7">
    <location>
        <position position="87"/>
    </location>
    <ligand>
        <name>phosphoenolpyruvate</name>
        <dbReference type="ChEBI" id="CHEBI:58702"/>
    </ligand>
</feature>
<evidence type="ECO:0000313" key="10">
    <source>
        <dbReference type="Proteomes" id="UP000009173"/>
    </source>
</evidence>
<dbReference type="HOGENOM" id="CLU_024321_0_0_7"/>
<evidence type="ECO:0000259" key="8">
    <source>
        <dbReference type="Pfam" id="PF00275"/>
    </source>
</evidence>
<comment type="subcellular location">
    <subcellularLocation>
        <location evidence="7">Cytoplasm</location>
    </subcellularLocation>
</comment>
<gene>
    <name evidence="7" type="primary">aroA</name>
    <name evidence="9" type="ordered locus">Dvul_2474</name>
</gene>
<dbReference type="EC" id="2.5.1.19" evidence="7"/>
<dbReference type="KEGG" id="dvl:Dvul_2474"/>